<reference evidence="1 2" key="1">
    <citation type="submission" date="2019-03" db="EMBL/GenBank/DDBJ databases">
        <title>Genomic Encyclopedia of Type Strains, Phase IV (KMG-IV): sequencing the most valuable type-strain genomes for metagenomic binning, comparative biology and taxonomic classification.</title>
        <authorList>
            <person name="Goeker M."/>
        </authorList>
    </citation>
    <scope>NUCLEOTIDE SEQUENCE [LARGE SCALE GENOMIC DNA]</scope>
    <source>
        <strain evidence="1 2">DSM 24629</strain>
    </source>
</reference>
<dbReference type="SUPFAM" id="SSF55909">
    <property type="entry name" value="Pentein"/>
    <property type="match status" value="1"/>
</dbReference>
<dbReference type="PANTHER" id="PTHR47271:SF2">
    <property type="entry name" value="ARGININE DEIMINASE"/>
    <property type="match status" value="1"/>
</dbReference>
<comment type="caution">
    <text evidence="1">The sequence shown here is derived from an EMBL/GenBank/DDBJ whole genome shotgun (WGS) entry which is preliminary data.</text>
</comment>
<evidence type="ECO:0000313" key="2">
    <source>
        <dbReference type="Proteomes" id="UP000294902"/>
    </source>
</evidence>
<dbReference type="OrthoDB" id="9807502at2"/>
<accession>A0A4R3MNS2</accession>
<protein>
    <submittedName>
        <fullName evidence="1">N-dimethylarginine dimethylaminohydrolase</fullName>
    </submittedName>
</protein>
<dbReference type="Gene3D" id="3.75.10.10">
    <property type="entry name" value="L-arginine/glycine Amidinotransferase, Chain A"/>
    <property type="match status" value="1"/>
</dbReference>
<organism evidence="1 2">
    <name type="scientific">Natranaerovirga pectinivora</name>
    <dbReference type="NCBI Taxonomy" id="682400"/>
    <lineage>
        <taxon>Bacteria</taxon>
        <taxon>Bacillati</taxon>
        <taxon>Bacillota</taxon>
        <taxon>Clostridia</taxon>
        <taxon>Lachnospirales</taxon>
        <taxon>Natranaerovirgaceae</taxon>
        <taxon>Natranaerovirga</taxon>
    </lineage>
</organism>
<dbReference type="GO" id="GO:0019546">
    <property type="term" value="P:L-arginine deiminase pathway"/>
    <property type="evidence" value="ECO:0007669"/>
    <property type="project" value="TreeGrafter"/>
</dbReference>
<dbReference type="RefSeq" id="WP_132250342.1">
    <property type="nucleotide sequence ID" value="NZ_SMAL01000002.1"/>
</dbReference>
<dbReference type="EMBL" id="SMAL01000002">
    <property type="protein sequence ID" value="TCT16162.1"/>
    <property type="molecule type" value="Genomic_DNA"/>
</dbReference>
<dbReference type="PANTHER" id="PTHR47271">
    <property type="entry name" value="ARGININE DEIMINASE"/>
    <property type="match status" value="1"/>
</dbReference>
<evidence type="ECO:0000313" key="1">
    <source>
        <dbReference type="EMBL" id="TCT16162.1"/>
    </source>
</evidence>
<dbReference type="AlphaFoldDB" id="A0A4R3MNS2"/>
<proteinExistence type="predicted"/>
<keyword evidence="2" id="KW-1185">Reference proteome</keyword>
<dbReference type="GO" id="GO:0016990">
    <property type="term" value="F:arginine deiminase activity"/>
    <property type="evidence" value="ECO:0007669"/>
    <property type="project" value="TreeGrafter"/>
</dbReference>
<dbReference type="Proteomes" id="UP000294902">
    <property type="component" value="Unassembled WGS sequence"/>
</dbReference>
<sequence length="282" mass="32334">MLGLDLKTYCNSEYNVLKKVIVCEPKYMTIREAINETQKHYLDENIQINIAMLQHNKFVEQLKLNGVDVIMLPPLNKYHEQVFTRDIGFVLGETVFVADMANEARVGEEDALKNYLEGNMISYFNLIGDEIEGGDVIIDGKTVYIGLSERTNQNAINHLQRLLTDYEVVTIDFREKYLHLDCVFNIVSENEALYYPQALNEDTIKFLESRYDLIQVSKEEQFSLGTNVFSIGNKKVFSLPENRNVNAALRSRGFNVIEVEFSEIIKSGGSFRCCTMPLLRKG</sequence>
<name>A0A4R3MNS2_9FIRM</name>
<keyword evidence="1" id="KW-0378">Hydrolase</keyword>
<gene>
    <name evidence="1" type="ORF">EDC18_102178</name>
</gene>
<dbReference type="Pfam" id="PF19420">
    <property type="entry name" value="DDAH_eukar"/>
    <property type="match status" value="1"/>
</dbReference>